<gene>
    <name evidence="11" type="ORF">ILUMI_03135</name>
</gene>
<dbReference type="SUPFAM" id="SSF50494">
    <property type="entry name" value="Trypsin-like serine proteases"/>
    <property type="match status" value="1"/>
</dbReference>
<name>A0A8K0DBI1_IGNLU</name>
<dbReference type="InterPro" id="IPR018114">
    <property type="entry name" value="TRYPSIN_HIS"/>
</dbReference>
<keyword evidence="6" id="KW-1015">Disulfide bond</keyword>
<dbReference type="GO" id="GO:0005576">
    <property type="term" value="C:extracellular region"/>
    <property type="evidence" value="ECO:0007669"/>
    <property type="project" value="UniProtKB-SubCell"/>
</dbReference>
<organism evidence="11 12">
    <name type="scientific">Ignelater luminosus</name>
    <name type="common">Cucubano</name>
    <name type="synonym">Pyrophorus luminosus</name>
    <dbReference type="NCBI Taxonomy" id="2038154"/>
    <lineage>
        <taxon>Eukaryota</taxon>
        <taxon>Metazoa</taxon>
        <taxon>Ecdysozoa</taxon>
        <taxon>Arthropoda</taxon>
        <taxon>Hexapoda</taxon>
        <taxon>Insecta</taxon>
        <taxon>Pterygota</taxon>
        <taxon>Neoptera</taxon>
        <taxon>Endopterygota</taxon>
        <taxon>Coleoptera</taxon>
        <taxon>Polyphaga</taxon>
        <taxon>Elateriformia</taxon>
        <taxon>Elateroidea</taxon>
        <taxon>Elateridae</taxon>
        <taxon>Agrypninae</taxon>
        <taxon>Pyrophorini</taxon>
        <taxon>Ignelater</taxon>
    </lineage>
</organism>
<evidence type="ECO:0000259" key="10">
    <source>
        <dbReference type="PROSITE" id="PS50240"/>
    </source>
</evidence>
<accession>A0A8K0DBI1</accession>
<evidence type="ECO:0000256" key="7">
    <source>
        <dbReference type="ARBA" id="ARBA00023180"/>
    </source>
</evidence>
<keyword evidence="12" id="KW-1185">Reference proteome</keyword>
<dbReference type="PANTHER" id="PTHR24256">
    <property type="entry name" value="TRYPTASE-RELATED"/>
    <property type="match status" value="1"/>
</dbReference>
<dbReference type="GO" id="GO:0006508">
    <property type="term" value="P:proteolysis"/>
    <property type="evidence" value="ECO:0007669"/>
    <property type="project" value="UniProtKB-KW"/>
</dbReference>
<dbReference type="GO" id="GO:0004252">
    <property type="term" value="F:serine-type endopeptidase activity"/>
    <property type="evidence" value="ECO:0007669"/>
    <property type="project" value="InterPro"/>
</dbReference>
<dbReference type="PRINTS" id="PR00722">
    <property type="entry name" value="CHYMOTRYPSIN"/>
</dbReference>
<sequence>MKQESLETKLIAKDAADRTSSRFKASTHVHYNRDHTESSCLATDASTLQLKTNFEVMLKLSSFSIFLFVFALCGEIKSNLLPGRDVCGKQTEDRIYGGIQTGIAEFPWMALLGITSNRTGDAFYICGGALINRRYILTAAHCAVEDITIVRLGEHDVDKKRDCEDDTPGLEDCSDDPIDVGIEKKIPHKDYDDETHVHDIALLRLKKEVNYTNYVTPICLPLTSELKNQKYEGTTLTTAGWGVTEKGYTSGVKLKVDLSVVPNSNCTEIYKKYDLPIEDSHICAGGEEGKDSCQGDSGGPLMLRDRVKDEENFIAVGVVSFGYGCGIKGVPGVYARVTDYREWIAKNIEP</sequence>
<feature type="domain" description="Peptidase S1" evidence="10">
    <location>
        <begin position="95"/>
        <end position="349"/>
    </location>
</feature>
<evidence type="ECO:0000313" key="11">
    <source>
        <dbReference type="EMBL" id="KAF2903038.1"/>
    </source>
</evidence>
<dbReference type="InterPro" id="IPR051487">
    <property type="entry name" value="Ser/Thr_Proteases_Immune/Dev"/>
</dbReference>
<reference evidence="11" key="1">
    <citation type="submission" date="2019-08" db="EMBL/GenBank/DDBJ databases">
        <title>The genome of the North American firefly Photinus pyralis.</title>
        <authorList>
            <consortium name="Photinus pyralis genome working group"/>
            <person name="Fallon T.R."/>
            <person name="Sander Lower S.E."/>
            <person name="Weng J.-K."/>
        </authorList>
    </citation>
    <scope>NUCLEOTIDE SEQUENCE</scope>
    <source>
        <strain evidence="11">TRF0915ILg1</strain>
        <tissue evidence="11">Whole body</tissue>
    </source>
</reference>
<evidence type="ECO:0000256" key="1">
    <source>
        <dbReference type="ARBA" id="ARBA00004239"/>
    </source>
</evidence>
<evidence type="ECO:0000256" key="8">
    <source>
        <dbReference type="ARBA" id="ARBA00024195"/>
    </source>
</evidence>
<evidence type="ECO:0000256" key="2">
    <source>
        <dbReference type="ARBA" id="ARBA00022670"/>
    </source>
</evidence>
<dbReference type="AlphaFoldDB" id="A0A8K0DBI1"/>
<keyword evidence="5 9" id="KW-0720">Serine protease</keyword>
<evidence type="ECO:0000313" key="12">
    <source>
        <dbReference type="Proteomes" id="UP000801492"/>
    </source>
</evidence>
<keyword evidence="2 9" id="KW-0645">Protease</keyword>
<protein>
    <recommendedName>
        <fullName evidence="10">Peptidase S1 domain-containing protein</fullName>
    </recommendedName>
</protein>
<evidence type="ECO:0000256" key="6">
    <source>
        <dbReference type="ARBA" id="ARBA00023157"/>
    </source>
</evidence>
<keyword evidence="7" id="KW-0325">Glycoprotein</keyword>
<dbReference type="InterPro" id="IPR001254">
    <property type="entry name" value="Trypsin_dom"/>
</dbReference>
<dbReference type="InterPro" id="IPR009003">
    <property type="entry name" value="Peptidase_S1_PA"/>
</dbReference>
<dbReference type="CDD" id="cd00190">
    <property type="entry name" value="Tryp_SPc"/>
    <property type="match status" value="1"/>
</dbReference>
<comment type="subcellular location">
    <subcellularLocation>
        <location evidence="1">Secreted</location>
        <location evidence="1">Extracellular space</location>
    </subcellularLocation>
</comment>
<keyword evidence="4 9" id="KW-0378">Hydrolase</keyword>
<dbReference type="PROSITE" id="PS00134">
    <property type="entry name" value="TRYPSIN_HIS"/>
    <property type="match status" value="1"/>
</dbReference>
<dbReference type="Proteomes" id="UP000801492">
    <property type="component" value="Unassembled WGS sequence"/>
</dbReference>
<keyword evidence="3" id="KW-0732">Signal</keyword>
<dbReference type="InterPro" id="IPR001314">
    <property type="entry name" value="Peptidase_S1A"/>
</dbReference>
<evidence type="ECO:0000256" key="4">
    <source>
        <dbReference type="ARBA" id="ARBA00022801"/>
    </source>
</evidence>
<proteinExistence type="inferred from homology"/>
<dbReference type="PROSITE" id="PS50240">
    <property type="entry name" value="TRYPSIN_DOM"/>
    <property type="match status" value="1"/>
</dbReference>
<dbReference type="FunFam" id="2.40.10.10:FF:000036">
    <property type="entry name" value="Trypsin beta"/>
    <property type="match status" value="1"/>
</dbReference>
<dbReference type="FunFam" id="2.40.10.10:FF:000028">
    <property type="entry name" value="Serine protease easter"/>
    <property type="match status" value="1"/>
</dbReference>
<dbReference type="Pfam" id="PF00089">
    <property type="entry name" value="Trypsin"/>
    <property type="match status" value="1"/>
</dbReference>
<comment type="similarity">
    <text evidence="8">Belongs to the peptidase S1 family. CLIP subfamily.</text>
</comment>
<dbReference type="SMART" id="SM00020">
    <property type="entry name" value="Tryp_SPc"/>
    <property type="match status" value="1"/>
</dbReference>
<dbReference type="EMBL" id="VTPC01001120">
    <property type="protein sequence ID" value="KAF2903038.1"/>
    <property type="molecule type" value="Genomic_DNA"/>
</dbReference>
<dbReference type="OrthoDB" id="9028152at2759"/>
<dbReference type="InterPro" id="IPR043504">
    <property type="entry name" value="Peptidase_S1_PA_chymotrypsin"/>
</dbReference>
<evidence type="ECO:0000256" key="3">
    <source>
        <dbReference type="ARBA" id="ARBA00022729"/>
    </source>
</evidence>
<dbReference type="PROSITE" id="PS00135">
    <property type="entry name" value="TRYPSIN_SER"/>
    <property type="match status" value="1"/>
</dbReference>
<dbReference type="InterPro" id="IPR033116">
    <property type="entry name" value="TRYPSIN_SER"/>
</dbReference>
<dbReference type="Gene3D" id="2.40.10.10">
    <property type="entry name" value="Trypsin-like serine proteases"/>
    <property type="match status" value="2"/>
</dbReference>
<comment type="caution">
    <text evidence="11">The sequence shown here is derived from an EMBL/GenBank/DDBJ whole genome shotgun (WGS) entry which is preliminary data.</text>
</comment>
<evidence type="ECO:0000256" key="5">
    <source>
        <dbReference type="ARBA" id="ARBA00022825"/>
    </source>
</evidence>
<evidence type="ECO:0000256" key="9">
    <source>
        <dbReference type="RuleBase" id="RU363034"/>
    </source>
</evidence>